<reference evidence="4" key="1">
    <citation type="book" date="2010" name="EXTREMOPHILES" publisher="0:0-0">
        <title>Complete genome sequences of ten hyperthermophilic archaea reveal their metabolic capabilities and possible ecological roles.</title>
        <editorList>
            <person name="?"/>
        </editorList>
        <authorList>
            <person name="Ravin N.V."/>
            <person name="Mardanov A.V."/>
            <person name="Bonch-Osmolovskaya E.A."/>
            <person name="Skryabin K.G."/>
        </authorList>
    </citation>
    <scope>NUCLEOTIDE SEQUENCE [LARGE SCALE GENOMIC DNA]</scope>
    <source>
        <strain evidence="4">1505</strain>
    </source>
</reference>
<proteinExistence type="predicted"/>
<dbReference type="PANTHER" id="PTHR43151:SF2">
    <property type="entry name" value="FE(2+) TRANSPORT PROTEIN A-RELATED"/>
    <property type="match status" value="1"/>
</dbReference>
<dbReference type="EMBL" id="CP007493">
    <property type="protein sequence ID" value="AJB41329.1"/>
    <property type="molecule type" value="Genomic_DNA"/>
</dbReference>
<dbReference type="InterPro" id="IPR038157">
    <property type="entry name" value="FeoA_core_dom"/>
</dbReference>
<sequence length="81" mass="8575">MTMSKRTALAYVPPGSIVKVIDVSGGYGSIRRLYEMGIVPGSEVKVVFNSAGPTVLEKNGTRIAIGKGLAMKVIVEVLSHE</sequence>
<dbReference type="GeneID" id="16573836"/>
<name>A0A3G1A4F6_9CREN</name>
<dbReference type="AlphaFoldDB" id="A0A3G1A4F6"/>
<keyword evidence="1" id="KW-0408">Iron</keyword>
<dbReference type="STRING" id="697581.TCARB_0253"/>
<dbReference type="KEGG" id="tcb:TCARB_0253"/>
<feature type="domain" description="Ferrous iron transporter FeoA-like" evidence="2">
    <location>
        <begin position="7"/>
        <end position="77"/>
    </location>
</feature>
<accession>A0A3G1A4F6</accession>
<evidence type="ECO:0000313" key="4">
    <source>
        <dbReference type="Proteomes" id="UP000266720"/>
    </source>
</evidence>
<organism evidence="3 4">
    <name type="scientific">Thermofilum adornatum 1505</name>
    <dbReference type="NCBI Taxonomy" id="697581"/>
    <lineage>
        <taxon>Archaea</taxon>
        <taxon>Thermoproteota</taxon>
        <taxon>Thermoprotei</taxon>
        <taxon>Thermofilales</taxon>
        <taxon>Thermofilaceae</taxon>
        <taxon>Thermofilum</taxon>
    </lineage>
</organism>
<dbReference type="InterPro" id="IPR008988">
    <property type="entry name" value="Transcriptional_repressor_C"/>
</dbReference>
<dbReference type="PANTHER" id="PTHR43151">
    <property type="entry name" value="FEOA FAMILY PROTEIN"/>
    <property type="match status" value="1"/>
</dbReference>
<evidence type="ECO:0000259" key="2">
    <source>
        <dbReference type="SMART" id="SM00899"/>
    </source>
</evidence>
<dbReference type="Proteomes" id="UP000266720">
    <property type="component" value="Chromosome"/>
</dbReference>
<dbReference type="SUPFAM" id="SSF50037">
    <property type="entry name" value="C-terminal domain of transcriptional repressors"/>
    <property type="match status" value="1"/>
</dbReference>
<dbReference type="RefSeq" id="WP_240366722.1">
    <property type="nucleotide sequence ID" value="NZ_CP007493.1"/>
</dbReference>
<evidence type="ECO:0000256" key="1">
    <source>
        <dbReference type="ARBA" id="ARBA00023004"/>
    </source>
</evidence>
<dbReference type="SMART" id="SM00899">
    <property type="entry name" value="FeoA"/>
    <property type="match status" value="1"/>
</dbReference>
<dbReference type="Pfam" id="PF04023">
    <property type="entry name" value="FeoA"/>
    <property type="match status" value="1"/>
</dbReference>
<gene>
    <name evidence="3" type="ORF">TCARB_0253</name>
</gene>
<dbReference type="GO" id="GO:0046914">
    <property type="term" value="F:transition metal ion binding"/>
    <property type="evidence" value="ECO:0007669"/>
    <property type="project" value="InterPro"/>
</dbReference>
<dbReference type="InterPro" id="IPR007167">
    <property type="entry name" value="Fe-transptr_FeoA-like"/>
</dbReference>
<dbReference type="InterPro" id="IPR053184">
    <property type="entry name" value="FeoA-like"/>
</dbReference>
<protein>
    <submittedName>
        <fullName evidence="3">Ferrous iron transport protein A</fullName>
    </submittedName>
</protein>
<evidence type="ECO:0000313" key="3">
    <source>
        <dbReference type="EMBL" id="AJB41329.1"/>
    </source>
</evidence>
<dbReference type="Gene3D" id="2.30.30.90">
    <property type="match status" value="1"/>
</dbReference>